<evidence type="ECO:0000256" key="6">
    <source>
        <dbReference type="RuleBase" id="RU003968"/>
    </source>
</evidence>
<feature type="binding site" evidence="5">
    <location>
        <position position="223"/>
    </location>
    <ligand>
        <name>FAD</name>
        <dbReference type="ChEBI" id="CHEBI:57692"/>
    </ligand>
</feature>
<name>N6Y6S6_THAL4</name>
<evidence type="ECO:0000259" key="8">
    <source>
        <dbReference type="PROSITE" id="PS00624"/>
    </source>
</evidence>
<keyword evidence="3 6" id="KW-0285">Flavoprotein</keyword>
<dbReference type="EMBL" id="AMXE01000040">
    <property type="protein sequence ID" value="ENO87280.1"/>
    <property type="molecule type" value="Genomic_DNA"/>
</dbReference>
<keyword evidence="4 5" id="KW-0274">FAD</keyword>
<dbReference type="PROSITE" id="PS51257">
    <property type="entry name" value="PROKAR_LIPOPROTEIN"/>
    <property type="match status" value="1"/>
</dbReference>
<evidence type="ECO:0000313" key="10">
    <source>
        <dbReference type="Proteomes" id="UP000013232"/>
    </source>
</evidence>
<dbReference type="PIRSF" id="PIRSF000137">
    <property type="entry name" value="Alcohol_oxidase"/>
    <property type="match status" value="1"/>
</dbReference>
<comment type="caution">
    <text evidence="9">The sequence shown here is derived from an EMBL/GenBank/DDBJ whole genome shotgun (WGS) entry which is preliminary data.</text>
</comment>
<dbReference type="InterPro" id="IPR036188">
    <property type="entry name" value="FAD/NAD-bd_sf"/>
</dbReference>
<dbReference type="PROSITE" id="PS00624">
    <property type="entry name" value="GMC_OXRED_2"/>
    <property type="match status" value="1"/>
</dbReference>
<dbReference type="Proteomes" id="UP000013232">
    <property type="component" value="Unassembled WGS sequence"/>
</dbReference>
<dbReference type="Pfam" id="PF00732">
    <property type="entry name" value="GMC_oxred_N"/>
    <property type="match status" value="1"/>
</dbReference>
<protein>
    <submittedName>
        <fullName evidence="9">Glucose-methanol-choline oxidoreductase</fullName>
    </submittedName>
</protein>
<dbReference type="PROSITE" id="PS00623">
    <property type="entry name" value="GMC_OXRED_1"/>
    <property type="match status" value="1"/>
</dbReference>
<comment type="similarity">
    <text evidence="2 6">Belongs to the GMC oxidoreductase family.</text>
</comment>
<dbReference type="InterPro" id="IPR012132">
    <property type="entry name" value="GMC_OxRdtase"/>
</dbReference>
<dbReference type="InterPro" id="IPR000172">
    <property type="entry name" value="GMC_OxRdtase_N"/>
</dbReference>
<evidence type="ECO:0000256" key="3">
    <source>
        <dbReference type="ARBA" id="ARBA00022630"/>
    </source>
</evidence>
<evidence type="ECO:0000313" key="9">
    <source>
        <dbReference type="EMBL" id="ENO87280.1"/>
    </source>
</evidence>
<dbReference type="Gene3D" id="3.30.560.10">
    <property type="entry name" value="Glucose Oxidase, domain 3"/>
    <property type="match status" value="1"/>
</dbReference>
<evidence type="ECO:0000259" key="7">
    <source>
        <dbReference type="PROSITE" id="PS00623"/>
    </source>
</evidence>
<dbReference type="SUPFAM" id="SSF51905">
    <property type="entry name" value="FAD/NAD(P)-binding domain"/>
    <property type="match status" value="1"/>
</dbReference>
<dbReference type="Gene3D" id="3.50.50.60">
    <property type="entry name" value="FAD/NAD(P)-binding domain"/>
    <property type="match status" value="1"/>
</dbReference>
<organism evidence="9 10">
    <name type="scientific">Thauera linaloolentis (strain DSM 12138 / JCM 21573 / CCUG 41526 / CIP 105981 / IAM 15112 / NBRC 102519 / 47Lol)</name>
    <dbReference type="NCBI Taxonomy" id="1123367"/>
    <lineage>
        <taxon>Bacteria</taxon>
        <taxon>Pseudomonadati</taxon>
        <taxon>Pseudomonadota</taxon>
        <taxon>Betaproteobacteria</taxon>
        <taxon>Rhodocyclales</taxon>
        <taxon>Zoogloeaceae</taxon>
        <taxon>Thauera</taxon>
    </lineage>
</organism>
<comment type="cofactor">
    <cofactor evidence="1 5">
        <name>FAD</name>
        <dbReference type="ChEBI" id="CHEBI:57692"/>
    </cofactor>
</comment>
<feature type="domain" description="Glucose-methanol-choline oxidoreductase N-terminal" evidence="8">
    <location>
        <begin position="258"/>
        <end position="272"/>
    </location>
</feature>
<dbReference type="PANTHER" id="PTHR11552">
    <property type="entry name" value="GLUCOSE-METHANOL-CHOLINE GMC OXIDOREDUCTASE"/>
    <property type="match status" value="1"/>
</dbReference>
<dbReference type="AlphaFoldDB" id="N6Y6S6"/>
<proteinExistence type="inferred from homology"/>
<dbReference type="GO" id="GO:0016614">
    <property type="term" value="F:oxidoreductase activity, acting on CH-OH group of donors"/>
    <property type="evidence" value="ECO:0007669"/>
    <property type="project" value="InterPro"/>
</dbReference>
<feature type="domain" description="Glucose-methanol-choline oxidoreductase N-terminal" evidence="7">
    <location>
        <begin position="86"/>
        <end position="109"/>
    </location>
</feature>
<dbReference type="STRING" id="1123367.GCA_000621305_02733"/>
<reference evidence="9 10" key="1">
    <citation type="submission" date="2012-09" db="EMBL/GenBank/DDBJ databases">
        <title>Draft Genome Sequences of 6 Strains from Genus Thauera.</title>
        <authorList>
            <person name="Liu B."/>
            <person name="Shapleigh J.P."/>
            <person name="Frostegard A.H."/>
        </authorList>
    </citation>
    <scope>NUCLEOTIDE SEQUENCE [LARGE SCALE GENOMIC DNA]</scope>
    <source>
        <strain evidence="10">47Lol / DSM 12138</strain>
    </source>
</reference>
<keyword evidence="10" id="KW-1185">Reference proteome</keyword>
<evidence type="ECO:0000256" key="1">
    <source>
        <dbReference type="ARBA" id="ARBA00001974"/>
    </source>
</evidence>
<dbReference type="InterPro" id="IPR007867">
    <property type="entry name" value="GMC_OxRtase_C"/>
</dbReference>
<dbReference type="eggNOG" id="COG2303">
    <property type="taxonomic scope" value="Bacteria"/>
</dbReference>
<dbReference type="PANTHER" id="PTHR11552:SF147">
    <property type="entry name" value="CHOLINE DEHYDROGENASE, MITOCHONDRIAL"/>
    <property type="match status" value="1"/>
</dbReference>
<dbReference type="OrthoDB" id="9785276at2"/>
<dbReference type="SUPFAM" id="SSF54373">
    <property type="entry name" value="FAD-linked reductases, C-terminal domain"/>
    <property type="match status" value="1"/>
</dbReference>
<gene>
    <name evidence="9" type="ORF">C666_11325</name>
</gene>
<sequence>MTKQMSTYDYIVVGAGSAGCVLAERLSRNKCNRVLLLEAGGPDDGLLVSMPKGFAKLVAMPSHAWHFPVQQPRKPGQASSEMWVRGKTLGGSSSINGMIYVRGQPEDYEDWAEHAGADWGWAAMKEAFRAIEDHELGADELRGAGGPVHVSTGKLRYAVSEAMVRAGEEMGLPRTEDFSRERQEGVGYYAHTIRKGRRVSASVAFLRPAMGRGNLRVITGVHVDRVLFEGRQAVGVAGRRNGERVSYRCCGEIILSAGAILTPKILQLSGIGPGAELQQAGIEVLAASPDVGRRMRDHLGFLMPFRLTNSEGLNASFRGTGLAKSVLRYYLTRRGPLATGPFEVGAFFRTAPHVPRPDAQLYLSAFTYPRSDDNFPVPDGVEDKPGITAYGQLLRLSSEGTLTVKSADPDAPLDIAPNWLSTAEDCRAAIDMVKYMRRYMRQPALAHYVGEELLPAAASGSDDDILDFFRQASLCGTHAVGSCRMGRDADSVVDERLRVRGVGGLRAADCSVMPSPVSGNTNGPAMALGWRAADLILADRNA</sequence>
<evidence type="ECO:0000256" key="5">
    <source>
        <dbReference type="PIRSR" id="PIRSR000137-2"/>
    </source>
</evidence>
<evidence type="ECO:0000256" key="2">
    <source>
        <dbReference type="ARBA" id="ARBA00010790"/>
    </source>
</evidence>
<dbReference type="Pfam" id="PF05199">
    <property type="entry name" value="GMC_oxred_C"/>
    <property type="match status" value="1"/>
</dbReference>
<dbReference type="GO" id="GO:0050660">
    <property type="term" value="F:flavin adenine dinucleotide binding"/>
    <property type="evidence" value="ECO:0007669"/>
    <property type="project" value="InterPro"/>
</dbReference>
<evidence type="ECO:0000256" key="4">
    <source>
        <dbReference type="ARBA" id="ARBA00022827"/>
    </source>
</evidence>
<accession>N6Y6S6</accession>